<keyword evidence="2" id="KW-1185">Reference proteome</keyword>
<dbReference type="AlphaFoldDB" id="A0A6A6GHV8"/>
<dbReference type="Proteomes" id="UP000799538">
    <property type="component" value="Unassembled WGS sequence"/>
</dbReference>
<proteinExistence type="predicted"/>
<accession>A0A6A6GHV8</accession>
<reference evidence="2" key="1">
    <citation type="journal article" date="2020" name="Stud. Mycol.">
        <title>101 Dothideomycetes genomes: A test case for predicting lifestyles and emergence of pathogens.</title>
        <authorList>
            <person name="Haridas S."/>
            <person name="Albert R."/>
            <person name="Binder M."/>
            <person name="Bloem J."/>
            <person name="LaButti K."/>
            <person name="Salamov A."/>
            <person name="Andreopoulos B."/>
            <person name="Baker S."/>
            <person name="Barry K."/>
            <person name="Bills G."/>
            <person name="Bluhm B."/>
            <person name="Cannon C."/>
            <person name="Castanera R."/>
            <person name="Culley D."/>
            <person name="Daum C."/>
            <person name="Ezra D."/>
            <person name="Gonzalez J."/>
            <person name="Henrissat B."/>
            <person name="Kuo A."/>
            <person name="Liang C."/>
            <person name="Lipzen A."/>
            <person name="Lutzoni F."/>
            <person name="Magnuson J."/>
            <person name="Mondo S."/>
            <person name="Nolan M."/>
            <person name="Ohm R."/>
            <person name="Pangilinan J."/>
            <person name="Park H.-J."/>
            <person name="Ramirez L."/>
            <person name="Alfaro M."/>
            <person name="Sun H."/>
            <person name="Tritt A."/>
            <person name="Yoshinaga Y."/>
            <person name="Zwiers L.-H."/>
            <person name="Turgeon B."/>
            <person name="Goodwin S."/>
            <person name="Spatafora J."/>
            <person name="Crous P."/>
            <person name="Grigoriev I."/>
        </authorList>
    </citation>
    <scope>NUCLEOTIDE SEQUENCE [LARGE SCALE GENOMIC DNA]</scope>
    <source>
        <strain evidence="2">CECT 20119</strain>
    </source>
</reference>
<organism evidence="1 2">
    <name type="scientific">Elsinoe ampelina</name>
    <dbReference type="NCBI Taxonomy" id="302913"/>
    <lineage>
        <taxon>Eukaryota</taxon>
        <taxon>Fungi</taxon>
        <taxon>Dikarya</taxon>
        <taxon>Ascomycota</taxon>
        <taxon>Pezizomycotina</taxon>
        <taxon>Dothideomycetes</taxon>
        <taxon>Dothideomycetidae</taxon>
        <taxon>Myriangiales</taxon>
        <taxon>Elsinoaceae</taxon>
        <taxon>Elsinoe</taxon>
    </lineage>
</organism>
<evidence type="ECO:0000313" key="1">
    <source>
        <dbReference type="EMBL" id="KAF2225314.1"/>
    </source>
</evidence>
<protein>
    <recommendedName>
        <fullName evidence="3">F-box domain-containing protein</fullName>
    </recommendedName>
</protein>
<evidence type="ECO:0008006" key="3">
    <source>
        <dbReference type="Google" id="ProtNLM"/>
    </source>
</evidence>
<dbReference type="OrthoDB" id="2687876at2759"/>
<sequence>MAEADADAVSQLDQAWHDFAQQIRDDKPTTKGLSSDDKLRLLSWEHSGIRDFADGDLSQFHLTVLWVKDRTATSDLGTLGVLPQELLALVVRELHVSSLCNFKRTCRLGNVLVQGRPHALGIVQVLAQLATALRFMNVRHKHSLEKIGDLFHAKPECSTCRDGTCGPLVFLPTLHRACYHHASIPRKEYFCLRQDFIQELFGMERWQMEEAGVIKTISARPSHEERLRRSTELVSFQQALAVAHRYKGVNHDFRQAFLVAHGIDESAGLRTDIAEEGTWVLDHVTRQLKQLSGQESRYEPFLSLLTGIEDVWTSQDIRDYQASCEAGMTFARIPVLSSGGLDWCRFCFGCLMREHEWNHEQSCMTARTEDDFLHHLEHCNITQVLMEGLETAILEPAEHRMEVQGPARSYRDGWIWPYMRLKNDFQNNLSGLEKLGFRYDPEASDKVQWANPWPNNART</sequence>
<evidence type="ECO:0000313" key="2">
    <source>
        <dbReference type="Proteomes" id="UP000799538"/>
    </source>
</evidence>
<name>A0A6A6GHV8_9PEZI</name>
<dbReference type="EMBL" id="ML992504">
    <property type="protein sequence ID" value="KAF2225314.1"/>
    <property type="molecule type" value="Genomic_DNA"/>
</dbReference>
<gene>
    <name evidence="1" type="ORF">BDZ85DRAFT_280492</name>
</gene>